<dbReference type="EMBL" id="FNFP01000011">
    <property type="protein sequence ID" value="SDL25668.1"/>
    <property type="molecule type" value="Genomic_DNA"/>
</dbReference>
<dbReference type="OrthoDB" id="182417at2"/>
<dbReference type="Proteomes" id="UP000198718">
    <property type="component" value="Unassembled WGS sequence"/>
</dbReference>
<evidence type="ECO:0000259" key="7">
    <source>
        <dbReference type="PROSITE" id="PS50850"/>
    </source>
</evidence>
<keyword evidence="9" id="KW-1185">Reference proteome</keyword>
<feature type="transmembrane region" description="Helical" evidence="6">
    <location>
        <begin position="310"/>
        <end position="329"/>
    </location>
</feature>
<dbReference type="PANTHER" id="PTHR11360:SF308">
    <property type="entry name" value="BLL3089 PROTEIN"/>
    <property type="match status" value="1"/>
</dbReference>
<evidence type="ECO:0000313" key="9">
    <source>
        <dbReference type="Proteomes" id="UP000198718"/>
    </source>
</evidence>
<feature type="transmembrane region" description="Helical" evidence="6">
    <location>
        <begin position="54"/>
        <end position="77"/>
    </location>
</feature>
<accession>A0A1G9IKA9</accession>
<evidence type="ECO:0000256" key="5">
    <source>
        <dbReference type="ARBA" id="ARBA00023136"/>
    </source>
</evidence>
<dbReference type="GO" id="GO:0022857">
    <property type="term" value="F:transmembrane transporter activity"/>
    <property type="evidence" value="ECO:0007669"/>
    <property type="project" value="InterPro"/>
</dbReference>
<feature type="transmembrane region" description="Helical" evidence="6">
    <location>
        <begin position="369"/>
        <end position="392"/>
    </location>
</feature>
<feature type="transmembrane region" description="Helical" evidence="6">
    <location>
        <begin position="89"/>
        <end position="106"/>
    </location>
</feature>
<dbReference type="PROSITE" id="PS50850">
    <property type="entry name" value="MFS"/>
    <property type="match status" value="1"/>
</dbReference>
<feature type="transmembrane region" description="Helical" evidence="6">
    <location>
        <begin position="245"/>
        <end position="268"/>
    </location>
</feature>
<dbReference type="InterPro" id="IPR050327">
    <property type="entry name" value="Proton-linked_MCT"/>
</dbReference>
<name>A0A1G9IKA9_9FIRM</name>
<dbReference type="InterPro" id="IPR011701">
    <property type="entry name" value="MFS"/>
</dbReference>
<sequence length="432" mass="47420">MNAKTLVQVKPNRGSFFYGWTIVAIGALGLLFSGPGQTYSVSIFINSYVENFGWSRSLVSSYYSMATLLAGFILPFVGRAVDAGGHRRLIAIISTLLGMACLWMSFVTQPIMLFIGFFFLRLLGQGSMTLIPSTLIPKWFSQHRGKALSIMAVGSVAGSTFLPPVNNWLITNYGVGFAWRVWTILLIGFMAPMGWTFVRNCPEDIGEVADGHIQSSEEATSLKYVTRTSINEESWTLKEAMRTRAFWLMLFCMVVPSMLNTGITFHMVSIMEIKGFSSTFAALILSITAMVQFPLTFLAGYVVDKIQVSYVKAINFSLLLGAMVMILYSNSSQFLIAYAVVHGVFVAFDSVSTGVLWPNYFGIKNLGKIRGFAMSAMVVGSALGPLPFGYAYDLFNGYGEIILLMMVFPVLASVAALISPAPKYRGENATID</sequence>
<keyword evidence="3 6" id="KW-0812">Transmembrane</keyword>
<feature type="transmembrane region" description="Helical" evidence="6">
    <location>
        <begin position="335"/>
        <end position="357"/>
    </location>
</feature>
<dbReference type="AlphaFoldDB" id="A0A1G9IKA9"/>
<dbReference type="PANTHER" id="PTHR11360">
    <property type="entry name" value="MONOCARBOXYLATE TRANSPORTER"/>
    <property type="match status" value="1"/>
</dbReference>
<dbReference type="STRING" id="393762.SAMN05660472_02899"/>
<dbReference type="Gene3D" id="1.20.1250.20">
    <property type="entry name" value="MFS general substrate transporter like domains"/>
    <property type="match status" value="2"/>
</dbReference>
<organism evidence="8 9">
    <name type="scientific">Natronincola ferrireducens</name>
    <dbReference type="NCBI Taxonomy" id="393762"/>
    <lineage>
        <taxon>Bacteria</taxon>
        <taxon>Bacillati</taxon>
        <taxon>Bacillota</taxon>
        <taxon>Clostridia</taxon>
        <taxon>Peptostreptococcales</taxon>
        <taxon>Natronincolaceae</taxon>
        <taxon>Natronincola</taxon>
    </lineage>
</organism>
<keyword evidence="2" id="KW-0813">Transport</keyword>
<dbReference type="Pfam" id="PF07690">
    <property type="entry name" value="MFS_1"/>
    <property type="match status" value="1"/>
</dbReference>
<feature type="domain" description="Major facilitator superfamily (MFS) profile" evidence="7">
    <location>
        <begin position="22"/>
        <end position="424"/>
    </location>
</feature>
<comment type="subcellular location">
    <subcellularLocation>
        <location evidence="1">Cell membrane</location>
        <topology evidence="1">Multi-pass membrane protein</topology>
    </subcellularLocation>
</comment>
<evidence type="ECO:0000256" key="6">
    <source>
        <dbReference type="SAM" id="Phobius"/>
    </source>
</evidence>
<evidence type="ECO:0000256" key="1">
    <source>
        <dbReference type="ARBA" id="ARBA00004651"/>
    </source>
</evidence>
<reference evidence="8 9" key="1">
    <citation type="submission" date="2016-10" db="EMBL/GenBank/DDBJ databases">
        <authorList>
            <person name="de Groot N.N."/>
        </authorList>
    </citation>
    <scope>NUCLEOTIDE SEQUENCE [LARGE SCALE GENOMIC DNA]</scope>
    <source>
        <strain evidence="8 9">DSM 18346</strain>
    </source>
</reference>
<dbReference type="InterPro" id="IPR036259">
    <property type="entry name" value="MFS_trans_sf"/>
</dbReference>
<evidence type="ECO:0000256" key="4">
    <source>
        <dbReference type="ARBA" id="ARBA00022989"/>
    </source>
</evidence>
<keyword evidence="4 6" id="KW-1133">Transmembrane helix</keyword>
<dbReference type="InterPro" id="IPR020846">
    <property type="entry name" value="MFS_dom"/>
</dbReference>
<feature type="transmembrane region" description="Helical" evidence="6">
    <location>
        <begin position="16"/>
        <end position="34"/>
    </location>
</feature>
<evidence type="ECO:0000256" key="2">
    <source>
        <dbReference type="ARBA" id="ARBA00022448"/>
    </source>
</evidence>
<protein>
    <submittedName>
        <fullName evidence="8">Sugar phosphate permease</fullName>
    </submittedName>
</protein>
<evidence type="ECO:0000313" key="8">
    <source>
        <dbReference type="EMBL" id="SDL25668.1"/>
    </source>
</evidence>
<feature type="transmembrane region" description="Helical" evidence="6">
    <location>
        <begin position="398"/>
        <end position="418"/>
    </location>
</feature>
<dbReference type="SUPFAM" id="SSF103473">
    <property type="entry name" value="MFS general substrate transporter"/>
    <property type="match status" value="1"/>
</dbReference>
<dbReference type="RefSeq" id="WP_090554885.1">
    <property type="nucleotide sequence ID" value="NZ_FNFP01000011.1"/>
</dbReference>
<proteinExistence type="predicted"/>
<gene>
    <name evidence="8" type="ORF">SAMN05660472_02899</name>
</gene>
<keyword evidence="5 6" id="KW-0472">Membrane</keyword>
<evidence type="ECO:0000256" key="3">
    <source>
        <dbReference type="ARBA" id="ARBA00022692"/>
    </source>
</evidence>
<dbReference type="GO" id="GO:0005886">
    <property type="term" value="C:plasma membrane"/>
    <property type="evidence" value="ECO:0007669"/>
    <property type="project" value="UniProtKB-SubCell"/>
</dbReference>
<feature type="transmembrane region" description="Helical" evidence="6">
    <location>
        <begin position="177"/>
        <end position="198"/>
    </location>
</feature>
<feature type="transmembrane region" description="Helical" evidence="6">
    <location>
        <begin position="280"/>
        <end position="303"/>
    </location>
</feature>